<dbReference type="InterPro" id="IPR030489">
    <property type="entry name" value="TR_Rrf2-type_CS"/>
</dbReference>
<dbReference type="OrthoDB" id="9808360at2"/>
<accession>A0A345ZUK2</accession>
<evidence type="ECO:0000313" key="1">
    <source>
        <dbReference type="EMBL" id="AXK80599.1"/>
    </source>
</evidence>
<dbReference type="GO" id="GO:0003700">
    <property type="term" value="F:DNA-binding transcription factor activity"/>
    <property type="evidence" value="ECO:0007669"/>
    <property type="project" value="TreeGrafter"/>
</dbReference>
<dbReference type="EMBL" id="CP031417">
    <property type="protein sequence ID" value="AXK80599.1"/>
    <property type="molecule type" value="Genomic_DNA"/>
</dbReference>
<dbReference type="KEGG" id="ptaw:DW352_08790"/>
<dbReference type="NCBIfam" id="TIGR00738">
    <property type="entry name" value="rrf2_super"/>
    <property type="match status" value="1"/>
</dbReference>
<proteinExistence type="predicted"/>
<dbReference type="RefSeq" id="WP_115690409.1">
    <property type="nucleotide sequence ID" value="NZ_CP031417.1"/>
</dbReference>
<dbReference type="AlphaFoldDB" id="A0A345ZUK2"/>
<dbReference type="Gene3D" id="1.10.10.10">
    <property type="entry name" value="Winged helix-like DNA-binding domain superfamily/Winged helix DNA-binding domain"/>
    <property type="match status" value="1"/>
</dbReference>
<dbReference type="SUPFAM" id="SSF46785">
    <property type="entry name" value="Winged helix' DNA-binding domain"/>
    <property type="match status" value="1"/>
</dbReference>
<dbReference type="Proteomes" id="UP000254889">
    <property type="component" value="Chromosome"/>
</dbReference>
<keyword evidence="2" id="KW-1185">Reference proteome</keyword>
<dbReference type="InterPro" id="IPR000944">
    <property type="entry name" value="Tscrpt_reg_Rrf2"/>
</dbReference>
<dbReference type="PROSITE" id="PS01332">
    <property type="entry name" value="HTH_RRF2_1"/>
    <property type="match status" value="1"/>
</dbReference>
<dbReference type="PANTHER" id="PTHR33221">
    <property type="entry name" value="WINGED HELIX-TURN-HELIX TRANSCRIPTIONAL REGULATOR, RRF2 FAMILY"/>
    <property type="match status" value="1"/>
</dbReference>
<evidence type="ECO:0000313" key="2">
    <source>
        <dbReference type="Proteomes" id="UP000254889"/>
    </source>
</evidence>
<sequence>MRLSEGVEWAAHSCTMLAALPEGRALGPADLALFFDVPKAYLAKQLQALSKAGILTATRGPSGGYRLARATDMITLRDIVLAIEGPGTCFRCQEIRRRGPTGQPRRCYPKACGIARAMWAAEQVYLAELGKVTLAKLIAEAAHEVSPEQQAAIRRWLDKAA</sequence>
<dbReference type="PANTHER" id="PTHR33221:SF13">
    <property type="entry name" value="TRANSCRIPTIONAL REGULATOR-RELATED"/>
    <property type="match status" value="1"/>
</dbReference>
<dbReference type="GO" id="GO:0005829">
    <property type="term" value="C:cytosol"/>
    <property type="evidence" value="ECO:0007669"/>
    <property type="project" value="TreeGrafter"/>
</dbReference>
<protein>
    <submittedName>
        <fullName evidence="1">Rrf2 family transcriptional regulator</fullName>
    </submittedName>
</protein>
<gene>
    <name evidence="1" type="ORF">DW352_08790</name>
</gene>
<reference evidence="1 2" key="1">
    <citation type="submission" date="2018-07" db="EMBL/GenBank/DDBJ databases">
        <authorList>
            <person name="Quirk P.G."/>
            <person name="Krulwich T.A."/>
        </authorList>
    </citation>
    <scope>NUCLEOTIDE SEQUENCE [LARGE SCALE GENOMIC DNA]</scope>
    <source>
        <strain evidence="1 2">CC-BB4</strain>
    </source>
</reference>
<dbReference type="PROSITE" id="PS51197">
    <property type="entry name" value="HTH_RRF2_2"/>
    <property type="match status" value="1"/>
</dbReference>
<organism evidence="1 2">
    <name type="scientific">Pseudolabrys taiwanensis</name>
    <dbReference type="NCBI Taxonomy" id="331696"/>
    <lineage>
        <taxon>Bacteria</taxon>
        <taxon>Pseudomonadati</taxon>
        <taxon>Pseudomonadota</taxon>
        <taxon>Alphaproteobacteria</taxon>
        <taxon>Hyphomicrobiales</taxon>
        <taxon>Xanthobacteraceae</taxon>
        <taxon>Pseudolabrys</taxon>
    </lineage>
</organism>
<name>A0A345ZUK2_9HYPH</name>
<dbReference type="Pfam" id="PF02082">
    <property type="entry name" value="Rrf2"/>
    <property type="match status" value="1"/>
</dbReference>
<dbReference type="InterPro" id="IPR036388">
    <property type="entry name" value="WH-like_DNA-bd_sf"/>
</dbReference>
<dbReference type="InterPro" id="IPR036390">
    <property type="entry name" value="WH_DNA-bd_sf"/>
</dbReference>